<accession>A0A921QDC1</accession>
<reference evidence="1" key="2">
    <citation type="submission" date="2020-10" db="EMBL/GenBank/DDBJ databases">
        <authorList>
            <person name="Cooper E.A."/>
            <person name="Brenton Z.W."/>
            <person name="Flinn B.S."/>
            <person name="Jenkins J."/>
            <person name="Shu S."/>
            <person name="Flowers D."/>
            <person name="Luo F."/>
            <person name="Wang Y."/>
            <person name="Xia P."/>
            <person name="Barry K."/>
            <person name="Daum C."/>
            <person name="Lipzen A."/>
            <person name="Yoshinaga Y."/>
            <person name="Schmutz J."/>
            <person name="Saski C."/>
            <person name="Vermerris W."/>
            <person name="Kresovich S."/>
        </authorList>
    </citation>
    <scope>NUCLEOTIDE SEQUENCE</scope>
</reference>
<proteinExistence type="predicted"/>
<reference evidence="1" key="1">
    <citation type="journal article" date="2019" name="BMC Genomics">
        <title>A new reference genome for Sorghum bicolor reveals high levels of sequence similarity between sweet and grain genotypes: implications for the genetics of sugar metabolism.</title>
        <authorList>
            <person name="Cooper E.A."/>
            <person name="Brenton Z.W."/>
            <person name="Flinn B.S."/>
            <person name="Jenkins J."/>
            <person name="Shu S."/>
            <person name="Flowers D."/>
            <person name="Luo F."/>
            <person name="Wang Y."/>
            <person name="Xia P."/>
            <person name="Barry K."/>
            <person name="Daum C."/>
            <person name="Lipzen A."/>
            <person name="Yoshinaga Y."/>
            <person name="Schmutz J."/>
            <person name="Saski C."/>
            <person name="Vermerris W."/>
            <person name="Kresovich S."/>
        </authorList>
    </citation>
    <scope>NUCLEOTIDE SEQUENCE</scope>
</reference>
<comment type="caution">
    <text evidence="1">The sequence shown here is derived from an EMBL/GenBank/DDBJ whole genome shotgun (WGS) entry which is preliminary data.</text>
</comment>
<evidence type="ECO:0000313" key="2">
    <source>
        <dbReference type="Proteomes" id="UP000807115"/>
    </source>
</evidence>
<dbReference type="Proteomes" id="UP000807115">
    <property type="component" value="Chromosome 8"/>
</dbReference>
<dbReference type="AlphaFoldDB" id="A0A921QDC1"/>
<protein>
    <submittedName>
        <fullName evidence="1">Uncharacterized protein</fullName>
    </submittedName>
</protein>
<gene>
    <name evidence="1" type="ORF">BDA96_08G049000</name>
</gene>
<sequence>MVKTYFFNTTELSNCEMSVLAPKAPDNVQTKEWAEKKVISVRNEWLGFFKVLLEAPTQHKWAKSLLESKFPNLLHTGARGCPLPLNCKSLASETCTLLDAEPSNVKELEEALPEVGTGQ</sequence>
<name>A0A921QDC1_SORBI</name>
<evidence type="ECO:0000313" key="1">
    <source>
        <dbReference type="EMBL" id="KAG0520154.1"/>
    </source>
</evidence>
<organism evidence="1 2">
    <name type="scientific">Sorghum bicolor</name>
    <name type="common">Sorghum</name>
    <name type="synonym">Sorghum vulgare</name>
    <dbReference type="NCBI Taxonomy" id="4558"/>
    <lineage>
        <taxon>Eukaryota</taxon>
        <taxon>Viridiplantae</taxon>
        <taxon>Streptophyta</taxon>
        <taxon>Embryophyta</taxon>
        <taxon>Tracheophyta</taxon>
        <taxon>Spermatophyta</taxon>
        <taxon>Magnoliopsida</taxon>
        <taxon>Liliopsida</taxon>
        <taxon>Poales</taxon>
        <taxon>Poaceae</taxon>
        <taxon>PACMAD clade</taxon>
        <taxon>Panicoideae</taxon>
        <taxon>Andropogonodae</taxon>
        <taxon>Andropogoneae</taxon>
        <taxon>Sorghinae</taxon>
        <taxon>Sorghum</taxon>
    </lineage>
</organism>
<dbReference type="EMBL" id="CM027687">
    <property type="protein sequence ID" value="KAG0520154.1"/>
    <property type="molecule type" value="Genomic_DNA"/>
</dbReference>